<proteinExistence type="predicted"/>
<keyword evidence="2 5" id="KW-0812">Transmembrane</keyword>
<dbReference type="Pfam" id="PF07690">
    <property type="entry name" value="MFS_1"/>
    <property type="match status" value="1"/>
</dbReference>
<keyword evidence="8" id="KW-1185">Reference proteome</keyword>
<evidence type="ECO:0000256" key="1">
    <source>
        <dbReference type="ARBA" id="ARBA00004141"/>
    </source>
</evidence>
<dbReference type="PANTHER" id="PTHR23502:SF34">
    <property type="entry name" value="PROTEIN HOL1"/>
    <property type="match status" value="1"/>
</dbReference>
<accession>A0AAV9UT77</accession>
<feature type="transmembrane region" description="Helical" evidence="5">
    <location>
        <begin position="180"/>
        <end position="202"/>
    </location>
</feature>
<dbReference type="GO" id="GO:0005886">
    <property type="term" value="C:plasma membrane"/>
    <property type="evidence" value="ECO:0007669"/>
    <property type="project" value="TreeGrafter"/>
</dbReference>
<feature type="transmembrane region" description="Helical" evidence="5">
    <location>
        <begin position="351"/>
        <end position="373"/>
    </location>
</feature>
<evidence type="ECO:0000256" key="4">
    <source>
        <dbReference type="ARBA" id="ARBA00023136"/>
    </source>
</evidence>
<feature type="domain" description="Major facilitator superfamily (MFS) profile" evidence="6">
    <location>
        <begin position="52"/>
        <end position="460"/>
    </location>
</feature>
<reference evidence="7 8" key="1">
    <citation type="submission" date="2019-10" db="EMBL/GenBank/DDBJ databases">
        <authorList>
            <person name="Palmer J.M."/>
        </authorList>
    </citation>
    <scope>NUCLEOTIDE SEQUENCE [LARGE SCALE GENOMIC DNA]</scope>
    <source>
        <strain evidence="7 8">TWF696</strain>
    </source>
</reference>
<feature type="transmembrane region" description="Helical" evidence="5">
    <location>
        <begin position="120"/>
        <end position="138"/>
    </location>
</feature>
<dbReference type="SUPFAM" id="SSF103473">
    <property type="entry name" value="MFS general substrate transporter"/>
    <property type="match status" value="1"/>
</dbReference>
<dbReference type="EMBL" id="JAVHNQ010000005">
    <property type="protein sequence ID" value="KAK6346660.1"/>
    <property type="molecule type" value="Genomic_DNA"/>
</dbReference>
<keyword evidence="3 5" id="KW-1133">Transmembrane helix</keyword>
<sequence>MHGTSDCDIDIDDHETITGTKVIFEDDQAEIVLHPHPTDSPNDPLNWSWKRRYWSALLVCYYTGLTAATANNAGCASDAALVELGIPYEVFNDAAGVLFIGIGYFAPFVAPLATLYGRRIGYLVSMILGLIGSIWFAVSMTTGDTIGNQLFIGMSESASQTNVQLSLMDIFYSHRIGTALSIYVLATSIGTYLGPLIGGYVAGGPLGWRWVAWLGAIFYAASLVIFYFGMEETYFDRRGYLRKWFRPVHTPGIPAKARKPADIDIVGEKKPDKIGERVVERSLSDDIGSAESNINVNPNWKTRSRQWDSRPAPLIDDGKHPRELKPYRERIAVITPATNLKGWGTRQYFRLLLQGLRVFAFPAVIFSGLQWGAQDAWLTFYLTTEDELWSNEPWNYSVYGVALMNIPCLIGAIIGCLYSGPFSDRFVLWMAKRNKGVKEAEFRLYLGQWLVHPDGQARGQ</sequence>
<dbReference type="InterPro" id="IPR036259">
    <property type="entry name" value="MFS_trans_sf"/>
</dbReference>
<dbReference type="GO" id="GO:0000324">
    <property type="term" value="C:fungal-type vacuole"/>
    <property type="evidence" value="ECO:0007669"/>
    <property type="project" value="TreeGrafter"/>
</dbReference>
<gene>
    <name evidence="7" type="ORF">TWF696_006779</name>
</gene>
<evidence type="ECO:0000256" key="3">
    <source>
        <dbReference type="ARBA" id="ARBA00022989"/>
    </source>
</evidence>
<dbReference type="AlphaFoldDB" id="A0AAV9UT77"/>
<feature type="transmembrane region" description="Helical" evidence="5">
    <location>
        <begin position="94"/>
        <end position="113"/>
    </location>
</feature>
<name>A0AAV9UT77_9PEZI</name>
<evidence type="ECO:0000313" key="7">
    <source>
        <dbReference type="EMBL" id="KAK6346660.1"/>
    </source>
</evidence>
<organism evidence="7 8">
    <name type="scientific">Orbilia brochopaga</name>
    <dbReference type="NCBI Taxonomy" id="3140254"/>
    <lineage>
        <taxon>Eukaryota</taxon>
        <taxon>Fungi</taxon>
        <taxon>Dikarya</taxon>
        <taxon>Ascomycota</taxon>
        <taxon>Pezizomycotina</taxon>
        <taxon>Orbiliomycetes</taxon>
        <taxon>Orbiliales</taxon>
        <taxon>Orbiliaceae</taxon>
        <taxon>Orbilia</taxon>
    </lineage>
</organism>
<evidence type="ECO:0000259" key="6">
    <source>
        <dbReference type="PROSITE" id="PS50850"/>
    </source>
</evidence>
<dbReference type="Gene3D" id="1.20.1250.20">
    <property type="entry name" value="MFS general substrate transporter like domains"/>
    <property type="match status" value="1"/>
</dbReference>
<comment type="subcellular location">
    <subcellularLocation>
        <location evidence="1">Membrane</location>
        <topology evidence="1">Multi-pass membrane protein</topology>
    </subcellularLocation>
</comment>
<dbReference type="InterPro" id="IPR020846">
    <property type="entry name" value="MFS_dom"/>
</dbReference>
<evidence type="ECO:0000313" key="8">
    <source>
        <dbReference type="Proteomes" id="UP001375240"/>
    </source>
</evidence>
<protein>
    <recommendedName>
        <fullName evidence="6">Major facilitator superfamily (MFS) profile domain-containing protein</fullName>
    </recommendedName>
</protein>
<dbReference type="PROSITE" id="PS50850">
    <property type="entry name" value="MFS"/>
    <property type="match status" value="1"/>
</dbReference>
<dbReference type="GO" id="GO:0022857">
    <property type="term" value="F:transmembrane transporter activity"/>
    <property type="evidence" value="ECO:0007669"/>
    <property type="project" value="InterPro"/>
</dbReference>
<evidence type="ECO:0000256" key="2">
    <source>
        <dbReference type="ARBA" id="ARBA00022692"/>
    </source>
</evidence>
<dbReference type="InterPro" id="IPR011701">
    <property type="entry name" value="MFS"/>
</dbReference>
<feature type="transmembrane region" description="Helical" evidence="5">
    <location>
        <begin position="208"/>
        <end position="228"/>
    </location>
</feature>
<evidence type="ECO:0000256" key="5">
    <source>
        <dbReference type="SAM" id="Phobius"/>
    </source>
</evidence>
<dbReference type="PANTHER" id="PTHR23502">
    <property type="entry name" value="MAJOR FACILITATOR SUPERFAMILY"/>
    <property type="match status" value="1"/>
</dbReference>
<comment type="caution">
    <text evidence="7">The sequence shown here is derived from an EMBL/GenBank/DDBJ whole genome shotgun (WGS) entry which is preliminary data.</text>
</comment>
<keyword evidence="4 5" id="KW-0472">Membrane</keyword>
<feature type="transmembrane region" description="Helical" evidence="5">
    <location>
        <begin position="396"/>
        <end position="420"/>
    </location>
</feature>
<dbReference type="Proteomes" id="UP001375240">
    <property type="component" value="Unassembled WGS sequence"/>
</dbReference>